<dbReference type="Proteomes" id="UP000267223">
    <property type="component" value="Unassembled WGS sequence"/>
</dbReference>
<proteinExistence type="inferred from homology"/>
<evidence type="ECO:0000256" key="1">
    <source>
        <dbReference type="ARBA" id="ARBA00004829"/>
    </source>
</evidence>
<comment type="similarity">
    <text evidence="2 5">Belongs to the carotenoid/retinoid oxidoreductase family.</text>
</comment>
<dbReference type="RefSeq" id="WP_123121013.1">
    <property type="nucleotide sequence ID" value="NZ_RJJR01000009.1"/>
</dbReference>
<evidence type="ECO:0000256" key="4">
    <source>
        <dbReference type="ARBA" id="ARBA00023002"/>
    </source>
</evidence>
<evidence type="ECO:0000259" key="6">
    <source>
        <dbReference type="Pfam" id="PF01593"/>
    </source>
</evidence>
<dbReference type="OrthoDB" id="9774675at2"/>
<accession>A0A3M9NEU1</accession>
<comment type="pathway">
    <text evidence="1 5">Carotenoid biosynthesis.</text>
</comment>
<dbReference type="SUPFAM" id="SSF51905">
    <property type="entry name" value="FAD/NAD(P)-binding domain"/>
    <property type="match status" value="1"/>
</dbReference>
<keyword evidence="3 5" id="KW-0125">Carotenoid biosynthesis</keyword>
<dbReference type="PANTHER" id="PTHR43734:SF1">
    <property type="entry name" value="PHYTOENE DESATURASE"/>
    <property type="match status" value="1"/>
</dbReference>
<dbReference type="InterPro" id="IPR036188">
    <property type="entry name" value="FAD/NAD-bd_sf"/>
</dbReference>
<dbReference type="EMBL" id="RJJR01000009">
    <property type="protein sequence ID" value="RNI35733.1"/>
    <property type="molecule type" value="Genomic_DNA"/>
</dbReference>
<dbReference type="GO" id="GO:0016491">
    <property type="term" value="F:oxidoreductase activity"/>
    <property type="evidence" value="ECO:0007669"/>
    <property type="project" value="UniProtKB-KW"/>
</dbReference>
<sequence length="499" mass="56766">MAKIAVIGAGFSGLSAAAYLSEAGHEVHVFEKNATAGGRARQLETNEGYLFDMGPSWYWMPDVFERFFNDFGYQTSDWYSLKLLDPSFDVVLAGGRKMSIPTNYAQLRDLFEKTDPGSADRLDSFMQEARHKYEAAMENLVYMPGNSMFEFADSKILKQALSLQIFSSFSKHVRKFFSHPDLIALMEFPVLFLGAMPQQSPALYSLMNYAGLKLGTWYPMNGGFGRVVQSIVSICRNQNVSFYFNSTVDKINVHQNLAHSITVDGIELDFDAIIASADYHHVEEYLLPKEYKNYDESYWQKKTFAPSSLIFYVGLSKRIRHIGHHTLFFEEALYPHSVEIYKSPSWPAKPLFYVCCPSQSDNTVAPEGHENLFFLMPIAPGLKDEASIREKYFAIMIKRLENYLGEDLQDFIDYKSSYCINDFIDDYNAYKGNAYGLANTLRQTAFLKPKIRNKKIKNLFYAGQLTVPGPGVPPSLISGKIASNELLKYLKSKKYEVDI</sequence>
<name>A0A3M9NEU1_9BACT</name>
<dbReference type="InterPro" id="IPR002937">
    <property type="entry name" value="Amino_oxidase"/>
</dbReference>
<keyword evidence="8" id="KW-1185">Reference proteome</keyword>
<reference evidence="7 8" key="1">
    <citation type="submission" date="2018-11" db="EMBL/GenBank/DDBJ databases">
        <title>Draft genome sequence of Ferruginibacter sp. BO-59.</title>
        <authorList>
            <person name="Im W.T."/>
        </authorList>
    </citation>
    <scope>NUCLEOTIDE SEQUENCE [LARGE SCALE GENOMIC DNA]</scope>
    <source>
        <strain evidence="7 8">BO-59</strain>
    </source>
</reference>
<dbReference type="PRINTS" id="PR00419">
    <property type="entry name" value="ADXRDTASE"/>
</dbReference>
<dbReference type="Gene3D" id="3.50.50.60">
    <property type="entry name" value="FAD/NAD(P)-binding domain"/>
    <property type="match status" value="2"/>
</dbReference>
<dbReference type="AlphaFoldDB" id="A0A3M9NEU1"/>
<keyword evidence="4 5" id="KW-0560">Oxidoreductase</keyword>
<evidence type="ECO:0000256" key="3">
    <source>
        <dbReference type="ARBA" id="ARBA00022746"/>
    </source>
</evidence>
<comment type="caution">
    <text evidence="7">The sequence shown here is derived from an EMBL/GenBank/DDBJ whole genome shotgun (WGS) entry which is preliminary data.</text>
</comment>
<feature type="domain" description="Amine oxidase" evidence="6">
    <location>
        <begin position="11"/>
        <end position="487"/>
    </location>
</feature>
<evidence type="ECO:0000313" key="7">
    <source>
        <dbReference type="EMBL" id="RNI35733.1"/>
    </source>
</evidence>
<organism evidence="7 8">
    <name type="scientific">Hanamia caeni</name>
    <dbReference type="NCBI Taxonomy" id="2294116"/>
    <lineage>
        <taxon>Bacteria</taxon>
        <taxon>Pseudomonadati</taxon>
        <taxon>Bacteroidota</taxon>
        <taxon>Chitinophagia</taxon>
        <taxon>Chitinophagales</taxon>
        <taxon>Chitinophagaceae</taxon>
        <taxon>Hanamia</taxon>
    </lineage>
</organism>
<dbReference type="InterPro" id="IPR014105">
    <property type="entry name" value="Carotenoid/retinoid_OxRdtase"/>
</dbReference>
<dbReference type="Pfam" id="PF01593">
    <property type="entry name" value="Amino_oxidase"/>
    <property type="match status" value="1"/>
</dbReference>
<dbReference type="PANTHER" id="PTHR43734">
    <property type="entry name" value="PHYTOENE DESATURASE"/>
    <property type="match status" value="1"/>
</dbReference>
<dbReference type="NCBIfam" id="TIGR02734">
    <property type="entry name" value="crtI_fam"/>
    <property type="match status" value="1"/>
</dbReference>
<protein>
    <submittedName>
        <fullName evidence="7">Phytoene desaturase</fullName>
    </submittedName>
</protein>
<dbReference type="GO" id="GO:0016117">
    <property type="term" value="P:carotenoid biosynthetic process"/>
    <property type="evidence" value="ECO:0007669"/>
    <property type="project" value="UniProtKB-KW"/>
</dbReference>
<evidence type="ECO:0000313" key="8">
    <source>
        <dbReference type="Proteomes" id="UP000267223"/>
    </source>
</evidence>
<evidence type="ECO:0000256" key="2">
    <source>
        <dbReference type="ARBA" id="ARBA00006046"/>
    </source>
</evidence>
<evidence type="ECO:0000256" key="5">
    <source>
        <dbReference type="RuleBase" id="RU362075"/>
    </source>
</evidence>
<gene>
    <name evidence="7" type="primary">crtI</name>
    <name evidence="7" type="ORF">EFY79_12295</name>
</gene>